<keyword evidence="3" id="KW-0203">Cytokinin biosynthesis</keyword>
<dbReference type="AlphaFoldDB" id="A0AAN7Q414"/>
<dbReference type="SUPFAM" id="SSF52540">
    <property type="entry name" value="P-loop containing nucleoside triphosphate hydrolases"/>
    <property type="match status" value="1"/>
</dbReference>
<evidence type="ECO:0000256" key="9">
    <source>
        <dbReference type="ARBA" id="ARBA00055191"/>
    </source>
</evidence>
<dbReference type="GO" id="GO:0005739">
    <property type="term" value="C:mitochondrion"/>
    <property type="evidence" value="ECO:0007669"/>
    <property type="project" value="TreeGrafter"/>
</dbReference>
<comment type="catalytic activity">
    <reaction evidence="8">
        <text>dimethylallyl diphosphate + ADP = N(6)-(dimethylallyl)adenosine 5'-diphosphate + diphosphate</text>
        <dbReference type="Rhea" id="RHEA:36327"/>
        <dbReference type="ChEBI" id="CHEBI:33019"/>
        <dbReference type="ChEBI" id="CHEBI:57623"/>
        <dbReference type="ChEBI" id="CHEBI:73533"/>
        <dbReference type="ChEBI" id="CHEBI:456216"/>
        <dbReference type="EC" id="2.5.1.112"/>
    </reaction>
</comment>
<dbReference type="GO" id="GO:0005524">
    <property type="term" value="F:ATP binding"/>
    <property type="evidence" value="ECO:0007669"/>
    <property type="project" value="UniProtKB-KW"/>
</dbReference>
<evidence type="ECO:0000313" key="11">
    <source>
        <dbReference type="EMBL" id="KAK4759197.1"/>
    </source>
</evidence>
<gene>
    <name evidence="11" type="ORF">SAY87_022328</name>
</gene>
<dbReference type="Gene3D" id="3.40.50.300">
    <property type="entry name" value="P-loop containing nucleotide triphosphate hydrolases"/>
    <property type="match status" value="1"/>
</dbReference>
<dbReference type="InterPro" id="IPR027417">
    <property type="entry name" value="P-loop_NTPase"/>
</dbReference>
<dbReference type="Gene3D" id="1.10.287.890">
    <property type="entry name" value="Crystal structure of tRNA isopentenylpyrophosphate transferase (bh2366) domain"/>
    <property type="match status" value="1"/>
</dbReference>
<dbReference type="PANTHER" id="PTHR11088">
    <property type="entry name" value="TRNA DIMETHYLALLYLTRANSFERASE"/>
    <property type="match status" value="1"/>
</dbReference>
<keyword evidence="4" id="KW-0547">Nucleotide-binding</keyword>
<reference evidence="11 12" key="1">
    <citation type="journal article" date="2023" name="Hortic Res">
        <title>Pangenome of water caltrop reveals structural variations and asymmetric subgenome divergence after allopolyploidization.</title>
        <authorList>
            <person name="Zhang X."/>
            <person name="Chen Y."/>
            <person name="Wang L."/>
            <person name="Yuan Y."/>
            <person name="Fang M."/>
            <person name="Shi L."/>
            <person name="Lu R."/>
            <person name="Comes H.P."/>
            <person name="Ma Y."/>
            <person name="Chen Y."/>
            <person name="Huang G."/>
            <person name="Zhou Y."/>
            <person name="Zheng Z."/>
            <person name="Qiu Y."/>
        </authorList>
    </citation>
    <scope>NUCLEOTIDE SEQUENCE [LARGE SCALE GENOMIC DNA]</scope>
    <source>
        <tissue evidence="11">Roots</tissue>
    </source>
</reference>
<dbReference type="GO" id="GO:0009691">
    <property type="term" value="P:cytokinin biosynthetic process"/>
    <property type="evidence" value="ECO:0007669"/>
    <property type="project" value="UniProtKB-KW"/>
</dbReference>
<comment type="similarity">
    <text evidence="1">Belongs to the IPP transferase family.</text>
</comment>
<evidence type="ECO:0000256" key="7">
    <source>
        <dbReference type="ARBA" id="ARBA00051744"/>
    </source>
</evidence>
<evidence type="ECO:0000256" key="4">
    <source>
        <dbReference type="ARBA" id="ARBA00022741"/>
    </source>
</evidence>
<sequence length="329" mass="36309">MSNSRQGLSSKNPFYRRKDKVVFVMGATGTGKSRLAIDLATRFAAEIINSDKIQVHRGLKILTNKVTDEERRGVPHHLLGVVEPDDDFTADDFCSNALMAMESILSHGRTPIIAGGSNSFIDALVNRTPDFRSRYECCFLWVDVSMLVLQSFVSERVEKMVELGLASEVRNIFDPKADLSRGIRRAIGVAEMHNYLTIEGSATLSTEKKAAILASAIEEIKANTCALASRQLKKIRRLKGIWGCRMHRLDATETFVKKGDDADEAWERTVAGPSTAIMYEFLFGENPIVGAFKPAENPTAGVIGATALSIPMPWPLLLTSIYSNNRDLV</sequence>
<comment type="catalytic activity">
    <reaction evidence="7">
        <text>dimethylallyl diphosphate + ATP = N(6)-(dimethylallyl)adenosine 5'-triphosphate + diphosphate</text>
        <dbReference type="Rhea" id="RHEA:36331"/>
        <dbReference type="ChEBI" id="CHEBI:30616"/>
        <dbReference type="ChEBI" id="CHEBI:33019"/>
        <dbReference type="ChEBI" id="CHEBI:57623"/>
        <dbReference type="ChEBI" id="CHEBI:73532"/>
        <dbReference type="EC" id="2.5.1.112"/>
    </reaction>
</comment>
<dbReference type="FunFam" id="1.10.287.890:FF:000002">
    <property type="entry name" value="Adenylate isopentenyltransferase 5, chloroplastic"/>
    <property type="match status" value="1"/>
</dbReference>
<dbReference type="GO" id="GO:0052381">
    <property type="term" value="F:tRNA dimethylallyltransferase activity"/>
    <property type="evidence" value="ECO:0007669"/>
    <property type="project" value="TreeGrafter"/>
</dbReference>
<dbReference type="GO" id="GO:0052622">
    <property type="term" value="F:ATP/ADP dimethylallyltransferase activity"/>
    <property type="evidence" value="ECO:0007669"/>
    <property type="project" value="UniProtKB-EC"/>
</dbReference>
<dbReference type="EMBL" id="JAXIOK010000011">
    <property type="protein sequence ID" value="KAK4759197.1"/>
    <property type="molecule type" value="Genomic_DNA"/>
</dbReference>
<evidence type="ECO:0000256" key="5">
    <source>
        <dbReference type="ARBA" id="ARBA00022840"/>
    </source>
</evidence>
<proteinExistence type="inferred from homology"/>
<evidence type="ECO:0000256" key="3">
    <source>
        <dbReference type="ARBA" id="ARBA00022712"/>
    </source>
</evidence>
<dbReference type="Pfam" id="PF01715">
    <property type="entry name" value="IPPT"/>
    <property type="match status" value="2"/>
</dbReference>
<keyword evidence="6" id="KW-0809">Transit peptide</keyword>
<evidence type="ECO:0000256" key="1">
    <source>
        <dbReference type="ARBA" id="ARBA00005842"/>
    </source>
</evidence>
<evidence type="ECO:0000256" key="8">
    <source>
        <dbReference type="ARBA" id="ARBA00052386"/>
    </source>
</evidence>
<keyword evidence="12" id="KW-1185">Reference proteome</keyword>
<accession>A0AAN7Q414</accession>
<comment type="caution">
    <text evidence="11">The sequence shown here is derived from an EMBL/GenBank/DDBJ whole genome shotgun (WGS) entry which is preliminary data.</text>
</comment>
<evidence type="ECO:0000313" key="12">
    <source>
        <dbReference type="Proteomes" id="UP001345219"/>
    </source>
</evidence>
<name>A0AAN7Q414_9MYRT</name>
<comment type="function">
    <text evidence="9">Involved in cytokinin biosynthesis. Catalyzes the transfer of an isopentenyl group from dimethylallyl diphosphate (DMAPP) to ATP and ADP.</text>
</comment>
<keyword evidence="5" id="KW-0067">ATP-binding</keyword>
<evidence type="ECO:0000256" key="10">
    <source>
        <dbReference type="ARBA" id="ARBA00066838"/>
    </source>
</evidence>
<dbReference type="InterPro" id="IPR039657">
    <property type="entry name" value="Dimethylallyltransferase"/>
</dbReference>
<evidence type="ECO:0000256" key="2">
    <source>
        <dbReference type="ARBA" id="ARBA00022679"/>
    </source>
</evidence>
<dbReference type="PANTHER" id="PTHR11088:SF74">
    <property type="entry name" value="ADENYLATE ISOPENTENYLTRANSFERASE 5, CHLOROPLASTIC"/>
    <property type="match status" value="1"/>
</dbReference>
<keyword evidence="2" id="KW-0808">Transferase</keyword>
<dbReference type="EC" id="2.5.1.112" evidence="10"/>
<evidence type="ECO:0000256" key="6">
    <source>
        <dbReference type="ARBA" id="ARBA00022946"/>
    </source>
</evidence>
<protein>
    <recommendedName>
        <fullName evidence="10">adenylate dimethylallyltransferase (ADP/ATP-dependent)</fullName>
        <ecNumber evidence="10">2.5.1.112</ecNumber>
    </recommendedName>
</protein>
<dbReference type="GO" id="GO:0006400">
    <property type="term" value="P:tRNA modification"/>
    <property type="evidence" value="ECO:0007669"/>
    <property type="project" value="TreeGrafter"/>
</dbReference>
<dbReference type="GO" id="GO:0009824">
    <property type="term" value="F:AMP dimethylallyltransferase activity"/>
    <property type="evidence" value="ECO:0007669"/>
    <property type="project" value="UniProtKB-ARBA"/>
</dbReference>
<organism evidence="11 12">
    <name type="scientific">Trapa incisa</name>
    <dbReference type="NCBI Taxonomy" id="236973"/>
    <lineage>
        <taxon>Eukaryota</taxon>
        <taxon>Viridiplantae</taxon>
        <taxon>Streptophyta</taxon>
        <taxon>Embryophyta</taxon>
        <taxon>Tracheophyta</taxon>
        <taxon>Spermatophyta</taxon>
        <taxon>Magnoliopsida</taxon>
        <taxon>eudicotyledons</taxon>
        <taxon>Gunneridae</taxon>
        <taxon>Pentapetalae</taxon>
        <taxon>rosids</taxon>
        <taxon>malvids</taxon>
        <taxon>Myrtales</taxon>
        <taxon>Lythraceae</taxon>
        <taxon>Trapa</taxon>
    </lineage>
</organism>
<dbReference type="Proteomes" id="UP001345219">
    <property type="component" value="Chromosome 17"/>
</dbReference>